<dbReference type="Gene3D" id="3.40.50.1240">
    <property type="entry name" value="Phosphoglycerate mutase-like"/>
    <property type="match status" value="1"/>
</dbReference>
<reference evidence="2" key="1">
    <citation type="submission" date="2022-10" db="EMBL/GenBank/DDBJ databases">
        <title>The complete genomes of actinobacterial strains from the NBC collection.</title>
        <authorList>
            <person name="Joergensen T.S."/>
            <person name="Alvarez Arevalo M."/>
            <person name="Sterndorff E.B."/>
            <person name="Faurdal D."/>
            <person name="Vuksanovic O."/>
            <person name="Mourched A.-S."/>
            <person name="Charusanti P."/>
            <person name="Shaw S."/>
            <person name="Blin K."/>
            <person name="Weber T."/>
        </authorList>
    </citation>
    <scope>NUCLEOTIDE SEQUENCE</scope>
    <source>
        <strain evidence="2">NBC_01401</strain>
    </source>
</reference>
<protein>
    <submittedName>
        <fullName evidence="2">Uncharacterized protein</fullName>
    </submittedName>
</protein>
<feature type="signal peptide" evidence="1">
    <location>
        <begin position="1"/>
        <end position="26"/>
    </location>
</feature>
<sequence>MQKRTTATALALAASVLLTAALPAQAKAGSSGSSGSSGFYGFYGTKTTYAPQQDLRTYEQAPKGFAPVFTETVSRHGSRAASDSEDGDRILALWERARSEGQLTRTGEGR</sequence>
<evidence type="ECO:0000313" key="2">
    <source>
        <dbReference type="EMBL" id="WTY99440.1"/>
    </source>
</evidence>
<dbReference type="AlphaFoldDB" id="A0AAU3H2N7"/>
<evidence type="ECO:0000256" key="1">
    <source>
        <dbReference type="SAM" id="SignalP"/>
    </source>
</evidence>
<keyword evidence="1" id="KW-0732">Signal</keyword>
<name>A0AAU3H2N7_9ACTN</name>
<feature type="chain" id="PRO_5044018900" evidence="1">
    <location>
        <begin position="27"/>
        <end position="110"/>
    </location>
</feature>
<gene>
    <name evidence="2" type="ORF">OG626_33325</name>
</gene>
<dbReference type="EMBL" id="CP109535">
    <property type="protein sequence ID" value="WTY99440.1"/>
    <property type="molecule type" value="Genomic_DNA"/>
</dbReference>
<dbReference type="InterPro" id="IPR029033">
    <property type="entry name" value="His_PPase_superfam"/>
</dbReference>
<accession>A0AAU3H2N7</accession>
<dbReference type="SUPFAM" id="SSF53254">
    <property type="entry name" value="Phosphoglycerate mutase-like"/>
    <property type="match status" value="1"/>
</dbReference>
<organism evidence="2">
    <name type="scientific">Streptomyces sp. NBC_01401</name>
    <dbReference type="NCBI Taxonomy" id="2903854"/>
    <lineage>
        <taxon>Bacteria</taxon>
        <taxon>Bacillati</taxon>
        <taxon>Actinomycetota</taxon>
        <taxon>Actinomycetes</taxon>
        <taxon>Kitasatosporales</taxon>
        <taxon>Streptomycetaceae</taxon>
        <taxon>Streptomyces</taxon>
    </lineage>
</organism>
<proteinExistence type="predicted"/>